<feature type="non-terminal residue" evidence="3">
    <location>
        <position position="218"/>
    </location>
</feature>
<keyword evidence="2" id="KW-0732">Signal</keyword>
<proteinExistence type="predicted"/>
<feature type="chain" id="PRO_5040241702" evidence="2">
    <location>
        <begin position="18"/>
        <end position="218"/>
    </location>
</feature>
<reference evidence="3" key="2">
    <citation type="submission" date="2021-08" db="EMBL/GenBank/DDBJ databases">
        <authorList>
            <person name="Gostincar C."/>
            <person name="Sun X."/>
            <person name="Song Z."/>
            <person name="Gunde-Cimerman N."/>
        </authorList>
    </citation>
    <scope>NUCLEOTIDE SEQUENCE</scope>
    <source>
        <strain evidence="3">EXF-9298</strain>
    </source>
</reference>
<protein>
    <submittedName>
        <fullName evidence="3">Uncharacterized protein</fullName>
    </submittedName>
</protein>
<dbReference type="AlphaFoldDB" id="A0A9P8FTB9"/>
<evidence type="ECO:0000256" key="2">
    <source>
        <dbReference type="SAM" id="SignalP"/>
    </source>
</evidence>
<feature type="signal peptide" evidence="2">
    <location>
        <begin position="1"/>
        <end position="17"/>
    </location>
</feature>
<keyword evidence="4" id="KW-1185">Reference proteome</keyword>
<organism evidence="3 4">
    <name type="scientific">Aureobasidium melanogenum</name>
    <name type="common">Aureobasidium pullulans var. melanogenum</name>
    <dbReference type="NCBI Taxonomy" id="46634"/>
    <lineage>
        <taxon>Eukaryota</taxon>
        <taxon>Fungi</taxon>
        <taxon>Dikarya</taxon>
        <taxon>Ascomycota</taxon>
        <taxon>Pezizomycotina</taxon>
        <taxon>Dothideomycetes</taxon>
        <taxon>Dothideomycetidae</taxon>
        <taxon>Dothideales</taxon>
        <taxon>Saccotheciaceae</taxon>
        <taxon>Aureobasidium</taxon>
    </lineage>
</organism>
<accession>A0A9P8FTB9</accession>
<dbReference type="EMBL" id="JAHFXS010000655">
    <property type="protein sequence ID" value="KAG9982940.1"/>
    <property type="molecule type" value="Genomic_DNA"/>
</dbReference>
<sequence>MLLEIFVLAAIVSCFEPSDNMSSSPPPSYYRTTTVSEKPATMSEKPSTMYKKLAGSMTYHLTLERCKKSVLQTSGLHGPRGTIEDRDAAITISDNATWDQVRREIWRLYKQAWPAILGRAELESYVLAADMQYTAQEGGVYGRVSMLETEGDAFWEFRKRDDINVISLRASCAPRHGEAPGEVRSPNYVSQHLKIDQKLCGKTKPKRASKSQHRCIVQ</sequence>
<feature type="region of interest" description="Disordered" evidence="1">
    <location>
        <begin position="18"/>
        <end position="42"/>
    </location>
</feature>
<comment type="caution">
    <text evidence="3">The sequence shown here is derived from an EMBL/GenBank/DDBJ whole genome shotgun (WGS) entry which is preliminary data.</text>
</comment>
<name>A0A9P8FTB9_AURME</name>
<evidence type="ECO:0000313" key="4">
    <source>
        <dbReference type="Proteomes" id="UP000729357"/>
    </source>
</evidence>
<reference evidence="3" key="1">
    <citation type="journal article" date="2021" name="J Fungi (Basel)">
        <title>Virulence traits and population genomics of the black yeast Aureobasidium melanogenum.</title>
        <authorList>
            <person name="Cernosa A."/>
            <person name="Sun X."/>
            <person name="Gostincar C."/>
            <person name="Fang C."/>
            <person name="Gunde-Cimerman N."/>
            <person name="Song Z."/>
        </authorList>
    </citation>
    <scope>NUCLEOTIDE SEQUENCE</scope>
    <source>
        <strain evidence="3">EXF-9298</strain>
    </source>
</reference>
<evidence type="ECO:0000256" key="1">
    <source>
        <dbReference type="SAM" id="MobiDB-lite"/>
    </source>
</evidence>
<evidence type="ECO:0000313" key="3">
    <source>
        <dbReference type="EMBL" id="KAG9982940.1"/>
    </source>
</evidence>
<gene>
    <name evidence="3" type="ORF">KCU98_g6434</name>
</gene>
<dbReference type="Proteomes" id="UP000729357">
    <property type="component" value="Unassembled WGS sequence"/>
</dbReference>